<comment type="subcellular location">
    <subcellularLocation>
        <location evidence="1">Cell membrane</location>
        <topology evidence="1">Multi-pass membrane protein</topology>
    </subcellularLocation>
</comment>
<proteinExistence type="inferred from homology"/>
<organism evidence="11 12">
    <name type="scientific">Staphylococcus gallinarum</name>
    <dbReference type="NCBI Taxonomy" id="1293"/>
    <lineage>
        <taxon>Bacteria</taxon>
        <taxon>Bacillati</taxon>
        <taxon>Bacillota</taxon>
        <taxon>Bacilli</taxon>
        <taxon>Bacillales</taxon>
        <taxon>Staphylococcaceae</taxon>
        <taxon>Staphylococcus</taxon>
    </lineage>
</organism>
<evidence type="ECO:0000256" key="6">
    <source>
        <dbReference type="ARBA" id="ARBA00022989"/>
    </source>
</evidence>
<evidence type="ECO:0000256" key="2">
    <source>
        <dbReference type="ARBA" id="ARBA00006683"/>
    </source>
</evidence>
<feature type="domain" description="Polysaccharide chain length determinant N-terminal" evidence="10">
    <location>
        <begin position="3"/>
        <end position="93"/>
    </location>
</feature>
<evidence type="ECO:0000256" key="1">
    <source>
        <dbReference type="ARBA" id="ARBA00004651"/>
    </source>
</evidence>
<dbReference type="GO" id="GO:0000271">
    <property type="term" value="P:polysaccharide biosynthetic process"/>
    <property type="evidence" value="ECO:0007669"/>
    <property type="project" value="UniProtKB-KW"/>
</dbReference>
<keyword evidence="4 9" id="KW-0812">Transmembrane</keyword>
<dbReference type="GO" id="GO:0004713">
    <property type="term" value="F:protein tyrosine kinase activity"/>
    <property type="evidence" value="ECO:0007669"/>
    <property type="project" value="TreeGrafter"/>
</dbReference>
<evidence type="ECO:0000259" key="10">
    <source>
        <dbReference type="Pfam" id="PF02706"/>
    </source>
</evidence>
<dbReference type="AlphaFoldDB" id="A0A418HKQ9"/>
<comment type="caution">
    <text evidence="11">The sequence shown here is derived from an EMBL/GenBank/DDBJ whole genome shotgun (WGS) entry which is preliminary data.</text>
</comment>
<evidence type="ECO:0000256" key="4">
    <source>
        <dbReference type="ARBA" id="ARBA00022692"/>
    </source>
</evidence>
<dbReference type="PANTHER" id="PTHR32309:SF13">
    <property type="entry name" value="FERRIC ENTEROBACTIN TRANSPORT PROTEIN FEPE"/>
    <property type="match status" value="1"/>
</dbReference>
<dbReference type="InterPro" id="IPR003856">
    <property type="entry name" value="LPS_length_determ_N"/>
</dbReference>
<keyword evidence="7 9" id="KW-0472">Membrane</keyword>
<name>A0A418HKQ9_STAGA</name>
<protein>
    <submittedName>
        <fullName evidence="11">Capsule biosynthesis protein CapA</fullName>
    </submittedName>
</protein>
<evidence type="ECO:0000256" key="5">
    <source>
        <dbReference type="ARBA" id="ARBA00022903"/>
    </source>
</evidence>
<dbReference type="EMBL" id="QXRZ01000011">
    <property type="protein sequence ID" value="RIL41387.1"/>
    <property type="molecule type" value="Genomic_DNA"/>
</dbReference>
<evidence type="ECO:0000313" key="11">
    <source>
        <dbReference type="EMBL" id="RIL41387.1"/>
    </source>
</evidence>
<keyword evidence="8" id="KW-0270">Exopolysaccharide synthesis</keyword>
<evidence type="ECO:0000256" key="8">
    <source>
        <dbReference type="ARBA" id="ARBA00023169"/>
    </source>
</evidence>
<dbReference type="RefSeq" id="WP_119624620.1">
    <property type="nucleotide sequence ID" value="NZ_JAIBNU010000004.1"/>
</dbReference>
<keyword evidence="3" id="KW-1003">Cell membrane</keyword>
<evidence type="ECO:0000256" key="7">
    <source>
        <dbReference type="ARBA" id="ARBA00023136"/>
    </source>
</evidence>
<dbReference type="Pfam" id="PF02706">
    <property type="entry name" value="Wzz"/>
    <property type="match status" value="1"/>
</dbReference>
<comment type="similarity">
    <text evidence="2">Belongs to the CpsC/CapA family.</text>
</comment>
<evidence type="ECO:0000256" key="3">
    <source>
        <dbReference type="ARBA" id="ARBA00022475"/>
    </source>
</evidence>
<dbReference type="PANTHER" id="PTHR32309">
    <property type="entry name" value="TYROSINE-PROTEIN KINASE"/>
    <property type="match status" value="1"/>
</dbReference>
<dbReference type="GO" id="GO:0005886">
    <property type="term" value="C:plasma membrane"/>
    <property type="evidence" value="ECO:0007669"/>
    <property type="project" value="UniProtKB-SubCell"/>
</dbReference>
<feature type="transmembrane region" description="Helical" evidence="9">
    <location>
        <begin position="170"/>
        <end position="191"/>
    </location>
</feature>
<sequence length="221" mass="24871">MENTIDLSKIMSILKKNIKLLILLPLIGLIISAIITFFFITPKYEATTQVLVNEKEKDQQMMAQEVQSNIQLVNTYSEIVRSPRIIDEVSKKLKHNYTPNELTGMLNVSNQAETQLLNISVKSKSKKDAEIIANTFAKVFSKEVPDIMSVDNVSVLSSADGTASKVEPRIAINLVLGIVFGLFVALLFIVLKEMFDKHIRTEEQVKEEFNIPVLGSIQKFE</sequence>
<feature type="transmembrane region" description="Helical" evidence="9">
    <location>
        <begin position="20"/>
        <end position="40"/>
    </location>
</feature>
<evidence type="ECO:0000313" key="12">
    <source>
        <dbReference type="Proteomes" id="UP000283576"/>
    </source>
</evidence>
<keyword evidence="6 9" id="KW-1133">Transmembrane helix</keyword>
<gene>
    <name evidence="11" type="ORF">BUZ01_12540</name>
</gene>
<dbReference type="Proteomes" id="UP000283576">
    <property type="component" value="Unassembled WGS sequence"/>
</dbReference>
<reference evidence="11 12" key="1">
    <citation type="journal article" date="2016" name="Front. Microbiol.">
        <title>Comprehensive Phylogenetic Analysis of Bovine Non-aureus Staphylococci Species Based on Whole-Genome Sequencing.</title>
        <authorList>
            <person name="Naushad S."/>
            <person name="Barkema H.W."/>
            <person name="Luby C."/>
            <person name="Condas L.A."/>
            <person name="Nobrega D.B."/>
            <person name="Carson D.A."/>
            <person name="De Buck J."/>
        </authorList>
    </citation>
    <scope>NUCLEOTIDE SEQUENCE [LARGE SCALE GENOMIC DNA]</scope>
    <source>
        <strain evidence="11 12">SNUC 1388</strain>
    </source>
</reference>
<keyword evidence="5" id="KW-0972">Capsule biogenesis/degradation</keyword>
<evidence type="ECO:0000256" key="9">
    <source>
        <dbReference type="SAM" id="Phobius"/>
    </source>
</evidence>
<dbReference type="InterPro" id="IPR050445">
    <property type="entry name" value="Bact_polysacc_biosynth/exp"/>
</dbReference>
<accession>A0A418HKQ9</accession>